<dbReference type="EC" id="2.3.2.27" evidence="3"/>
<keyword evidence="14" id="KW-1185">Reference proteome</keyword>
<keyword evidence="6" id="KW-0479">Metal-binding</keyword>
<organism evidence="13 14">
    <name type="scientific">Natronorubrum thiooxidans</name>
    <dbReference type="NCBI Taxonomy" id="308853"/>
    <lineage>
        <taxon>Archaea</taxon>
        <taxon>Methanobacteriati</taxon>
        <taxon>Methanobacteriota</taxon>
        <taxon>Stenosarchaea group</taxon>
        <taxon>Halobacteria</taxon>
        <taxon>Halobacteriales</taxon>
        <taxon>Natrialbaceae</taxon>
        <taxon>Natronorubrum</taxon>
    </lineage>
</organism>
<dbReference type="Pfam" id="PF12483">
    <property type="entry name" value="GIDE"/>
    <property type="match status" value="1"/>
</dbReference>
<evidence type="ECO:0000256" key="10">
    <source>
        <dbReference type="ARBA" id="ARBA00022989"/>
    </source>
</evidence>
<evidence type="ECO:0000256" key="1">
    <source>
        <dbReference type="ARBA" id="ARBA00000900"/>
    </source>
</evidence>
<evidence type="ECO:0000256" key="5">
    <source>
        <dbReference type="ARBA" id="ARBA00022692"/>
    </source>
</evidence>
<keyword evidence="10" id="KW-1133">Transmembrane helix</keyword>
<dbReference type="Proteomes" id="UP000185936">
    <property type="component" value="Unassembled WGS sequence"/>
</dbReference>
<dbReference type="GO" id="GO:0061630">
    <property type="term" value="F:ubiquitin protein ligase activity"/>
    <property type="evidence" value="ECO:0007669"/>
    <property type="project" value="UniProtKB-EC"/>
</dbReference>
<evidence type="ECO:0000313" key="13">
    <source>
        <dbReference type="EMBL" id="SIS08570.1"/>
    </source>
</evidence>
<dbReference type="AlphaFoldDB" id="A0A1N7G7M3"/>
<dbReference type="GO" id="GO:0016020">
    <property type="term" value="C:membrane"/>
    <property type="evidence" value="ECO:0007669"/>
    <property type="project" value="UniProtKB-SubCell"/>
</dbReference>
<dbReference type="InterPro" id="IPR022170">
    <property type="entry name" value="MUL1-like"/>
</dbReference>
<evidence type="ECO:0000256" key="6">
    <source>
        <dbReference type="ARBA" id="ARBA00022723"/>
    </source>
</evidence>
<dbReference type="RefSeq" id="WP_076609814.1">
    <property type="nucleotide sequence ID" value="NZ_FTNR01000010.1"/>
</dbReference>
<evidence type="ECO:0000256" key="7">
    <source>
        <dbReference type="ARBA" id="ARBA00022771"/>
    </source>
</evidence>
<keyword evidence="9" id="KW-0862">Zinc</keyword>
<sequence length="253" mass="27190">MIGPLVILAGLGAFGAGCWKLRPAYHIYRGDTDDVVTVERATGPVELEGTASVTGETLSAPLTNRECLAYEYEVEEYQSSGKHSSWNTVETGSGAVRFRLEDETASVQVDPGGATLALTTATTVEVDGGEPEPEPIKEFLETESDLESENTALDLRVVEIATGNDRRYHERRLEAGDDVYVLGQSRYDIDARETMRDVSAVIEDGPETPAFVVSDSSQDGAAWLLVKPVLPWLAGGLVVTLLGGWLATPAALF</sequence>
<dbReference type="GO" id="GO:0016874">
    <property type="term" value="F:ligase activity"/>
    <property type="evidence" value="ECO:0007669"/>
    <property type="project" value="UniProtKB-KW"/>
</dbReference>
<feature type="domain" description="E3 Ubiquitin ligase MUL1-like" evidence="12">
    <location>
        <begin position="73"/>
        <end position="188"/>
    </location>
</feature>
<comment type="catalytic activity">
    <reaction evidence="1">
        <text>S-ubiquitinyl-[E2 ubiquitin-conjugating enzyme]-L-cysteine + [acceptor protein]-L-lysine = [E2 ubiquitin-conjugating enzyme]-L-cysteine + N(6)-ubiquitinyl-[acceptor protein]-L-lysine.</text>
        <dbReference type="EC" id="2.3.2.27"/>
    </reaction>
</comment>
<dbReference type="EMBL" id="FTNR01000010">
    <property type="protein sequence ID" value="SIS08570.1"/>
    <property type="molecule type" value="Genomic_DNA"/>
</dbReference>
<evidence type="ECO:0000256" key="2">
    <source>
        <dbReference type="ARBA" id="ARBA00004141"/>
    </source>
</evidence>
<evidence type="ECO:0000259" key="12">
    <source>
        <dbReference type="Pfam" id="PF12483"/>
    </source>
</evidence>
<keyword evidence="13" id="KW-0436">Ligase</keyword>
<keyword evidence="4" id="KW-0808">Transferase</keyword>
<reference evidence="14" key="1">
    <citation type="submission" date="2017-01" db="EMBL/GenBank/DDBJ databases">
        <authorList>
            <person name="Varghese N."/>
            <person name="Submissions S."/>
        </authorList>
    </citation>
    <scope>NUCLEOTIDE SEQUENCE [LARGE SCALE GENOMIC DNA]</scope>
    <source>
        <strain evidence="14">type strain: HArc-</strain>
    </source>
</reference>
<dbReference type="GO" id="GO:0016567">
    <property type="term" value="P:protein ubiquitination"/>
    <property type="evidence" value="ECO:0007669"/>
    <property type="project" value="InterPro"/>
</dbReference>
<evidence type="ECO:0000256" key="3">
    <source>
        <dbReference type="ARBA" id="ARBA00012483"/>
    </source>
</evidence>
<proteinExistence type="predicted"/>
<evidence type="ECO:0000256" key="9">
    <source>
        <dbReference type="ARBA" id="ARBA00022833"/>
    </source>
</evidence>
<gene>
    <name evidence="13" type="ORF">SAMN05421752_11073</name>
</gene>
<comment type="subcellular location">
    <subcellularLocation>
        <location evidence="2">Membrane</location>
        <topology evidence="2">Multi-pass membrane protein</topology>
    </subcellularLocation>
</comment>
<evidence type="ECO:0000256" key="11">
    <source>
        <dbReference type="ARBA" id="ARBA00023136"/>
    </source>
</evidence>
<dbReference type="STRING" id="308853.SAMN05421752_11073"/>
<dbReference type="GO" id="GO:0008270">
    <property type="term" value="F:zinc ion binding"/>
    <property type="evidence" value="ECO:0007669"/>
    <property type="project" value="UniProtKB-KW"/>
</dbReference>
<dbReference type="OrthoDB" id="170690at2157"/>
<accession>A0A1N7G7M3</accession>
<name>A0A1N7G7M3_9EURY</name>
<protein>
    <recommendedName>
        <fullName evidence="3">RING-type E3 ubiquitin transferase</fullName>
        <ecNumber evidence="3">2.3.2.27</ecNumber>
    </recommendedName>
</protein>
<keyword evidence="8" id="KW-0833">Ubl conjugation pathway</keyword>
<keyword evidence="5" id="KW-0812">Transmembrane</keyword>
<evidence type="ECO:0000313" key="14">
    <source>
        <dbReference type="Proteomes" id="UP000185936"/>
    </source>
</evidence>
<evidence type="ECO:0000256" key="4">
    <source>
        <dbReference type="ARBA" id="ARBA00022679"/>
    </source>
</evidence>
<keyword evidence="7" id="KW-0863">Zinc-finger</keyword>
<evidence type="ECO:0000256" key="8">
    <source>
        <dbReference type="ARBA" id="ARBA00022786"/>
    </source>
</evidence>
<keyword evidence="11" id="KW-0472">Membrane</keyword>